<evidence type="ECO:0000313" key="1">
    <source>
        <dbReference type="EMBL" id="KAE9521896.1"/>
    </source>
</evidence>
<reference evidence="1 2" key="1">
    <citation type="submission" date="2019-08" db="EMBL/GenBank/DDBJ databases">
        <title>The genome of the soybean aphid Biotype 1, its phylome, world population structure and adaptation to the North American continent.</title>
        <authorList>
            <person name="Giordano R."/>
            <person name="Donthu R.K."/>
            <person name="Hernandez A.G."/>
            <person name="Wright C.L."/>
            <person name="Zimin A.V."/>
        </authorList>
    </citation>
    <scope>NUCLEOTIDE SEQUENCE [LARGE SCALE GENOMIC DNA]</scope>
    <source>
        <tissue evidence="1">Whole aphids</tissue>
    </source>
</reference>
<dbReference type="PANTHER" id="PTHR37162:SF1">
    <property type="entry name" value="BED-TYPE DOMAIN-CONTAINING PROTEIN"/>
    <property type="match status" value="1"/>
</dbReference>
<protein>
    <recommendedName>
        <fullName evidence="3">HAT C-terminal dimerisation domain-containing protein</fullName>
    </recommendedName>
</protein>
<dbReference type="OrthoDB" id="6623381at2759"/>
<dbReference type="EMBL" id="VYZN01001862">
    <property type="protein sequence ID" value="KAE9521896.1"/>
    <property type="molecule type" value="Genomic_DNA"/>
</dbReference>
<sequence>MPKCKCTFNDKLKTKYPFVKQRSEPSDVTCEKCRTDFSVAHGGAGDIEKHLRSEKHKLSDHAAASSSSMLKFFKKTDSPSSKDFEVAAAEATWAYHTVQESHSFRSNDCASRLIQTCFEQKFRCARTKSEAIVVNVLAPMAIHELNDHLRKANCITLLTDASNHGSTKLFPVLVSYFLPYEGVQVKFLEFQEQPGETSDIVVDYLKDVLTKNELTSKIVAFCGDNTNCNFGGKNRKGVNNVYAKLNTSLGRTLIGIGCGAHIIHNAIKTAADCLPVDFECIIVKIYSFFYIYSVRVEALKEFCNAANTEYKKLLGYSKTRWLALMPALERVLKMFQPLKNYYLSIDKCPNILKTFFENPSSELWLYFVHAQSATFHQAVLKIEGQNVSAIDAANEINQLQNNLNQKQNSCYLPHATRNIIVKLQETGDINKENVKTAASNFYKTSKEYLEQWCQFNEEVKQFEWANLRKVPSWEDVQKVMDLLIEQKFISSSQDTGVFDEFSLISKYITAQKIYDWNTGNIPTENRWVEVFTHFNANDISHVNFSIIVEYILYLPGSNAPVERVFSLMNKVWSSEKTQLGIGVLKAILITKGNINKSCQEFHSYIQTKQATLKQICGSDKYKPAE</sequence>
<proteinExistence type="predicted"/>
<evidence type="ECO:0000313" key="2">
    <source>
        <dbReference type="Proteomes" id="UP000475862"/>
    </source>
</evidence>
<keyword evidence="2" id="KW-1185">Reference proteome</keyword>
<dbReference type="AlphaFoldDB" id="A0A6G0SU43"/>
<accession>A0A6G0SU43</accession>
<gene>
    <name evidence="1" type="ORF">AGLY_017703</name>
</gene>
<organism evidence="1 2">
    <name type="scientific">Aphis glycines</name>
    <name type="common">Soybean aphid</name>
    <dbReference type="NCBI Taxonomy" id="307491"/>
    <lineage>
        <taxon>Eukaryota</taxon>
        <taxon>Metazoa</taxon>
        <taxon>Ecdysozoa</taxon>
        <taxon>Arthropoda</taxon>
        <taxon>Hexapoda</taxon>
        <taxon>Insecta</taxon>
        <taxon>Pterygota</taxon>
        <taxon>Neoptera</taxon>
        <taxon>Paraneoptera</taxon>
        <taxon>Hemiptera</taxon>
        <taxon>Sternorrhyncha</taxon>
        <taxon>Aphidomorpha</taxon>
        <taxon>Aphidoidea</taxon>
        <taxon>Aphididae</taxon>
        <taxon>Aphidini</taxon>
        <taxon>Aphis</taxon>
        <taxon>Aphis</taxon>
    </lineage>
</organism>
<dbReference type="PANTHER" id="PTHR37162">
    <property type="entry name" value="HAT FAMILY DIMERISATION DOMAINCONTAINING PROTEIN-RELATED"/>
    <property type="match status" value="1"/>
</dbReference>
<dbReference type="InterPro" id="IPR012337">
    <property type="entry name" value="RNaseH-like_sf"/>
</dbReference>
<comment type="caution">
    <text evidence="1">The sequence shown here is derived from an EMBL/GenBank/DDBJ whole genome shotgun (WGS) entry which is preliminary data.</text>
</comment>
<evidence type="ECO:0008006" key="3">
    <source>
        <dbReference type="Google" id="ProtNLM"/>
    </source>
</evidence>
<name>A0A6G0SU43_APHGL</name>
<dbReference type="SUPFAM" id="SSF53098">
    <property type="entry name" value="Ribonuclease H-like"/>
    <property type="match status" value="1"/>
</dbReference>
<dbReference type="Proteomes" id="UP000475862">
    <property type="component" value="Unassembled WGS sequence"/>
</dbReference>